<name>A0A0F9L222_9ZZZZ</name>
<proteinExistence type="predicted"/>
<organism evidence="1">
    <name type="scientific">marine sediment metagenome</name>
    <dbReference type="NCBI Taxonomy" id="412755"/>
    <lineage>
        <taxon>unclassified sequences</taxon>
        <taxon>metagenomes</taxon>
        <taxon>ecological metagenomes</taxon>
    </lineage>
</organism>
<dbReference type="EMBL" id="LAZR01006921">
    <property type="protein sequence ID" value="KKM88729.1"/>
    <property type="molecule type" value="Genomic_DNA"/>
</dbReference>
<dbReference type="AlphaFoldDB" id="A0A0F9L222"/>
<comment type="caution">
    <text evidence="1">The sequence shown here is derived from an EMBL/GenBank/DDBJ whole genome shotgun (WGS) entry which is preliminary data.</text>
</comment>
<accession>A0A0F9L222</accession>
<reference evidence="1" key="1">
    <citation type="journal article" date="2015" name="Nature">
        <title>Complex archaea that bridge the gap between prokaryotes and eukaryotes.</title>
        <authorList>
            <person name="Spang A."/>
            <person name="Saw J.H."/>
            <person name="Jorgensen S.L."/>
            <person name="Zaremba-Niedzwiedzka K."/>
            <person name="Martijn J."/>
            <person name="Lind A.E."/>
            <person name="van Eijk R."/>
            <person name="Schleper C."/>
            <person name="Guy L."/>
            <person name="Ettema T.J."/>
        </authorList>
    </citation>
    <scope>NUCLEOTIDE SEQUENCE</scope>
</reference>
<gene>
    <name evidence="1" type="ORF">LCGC14_1255850</name>
</gene>
<sequence>MTVMAKISTSAVLVWKDDEVDLRIVKWQRRYSWFLHQLFKTDMSNGKRYASRKSAKRAGRRCARKLGLRITNPDG</sequence>
<evidence type="ECO:0000313" key="1">
    <source>
        <dbReference type="EMBL" id="KKM88729.1"/>
    </source>
</evidence>
<protein>
    <submittedName>
        <fullName evidence="1">Uncharacterized protein</fullName>
    </submittedName>
</protein>